<dbReference type="EMBL" id="AEEL01000011">
    <property type="protein sequence ID" value="EFM27871.1"/>
    <property type="molecule type" value="Genomic_DNA"/>
</dbReference>
<dbReference type="SUPFAM" id="SSF53448">
    <property type="entry name" value="Nucleotide-diphospho-sugar transferases"/>
    <property type="match status" value="1"/>
</dbReference>
<dbReference type="Pfam" id="PF00483">
    <property type="entry name" value="NTP_transferase"/>
    <property type="match status" value="1"/>
</dbReference>
<protein>
    <recommendedName>
        <fullName evidence="1">Nucleotidyl transferase domain-containing protein</fullName>
    </recommendedName>
</protein>
<comment type="caution">
    <text evidence="2">The sequence shown here is derived from an EMBL/GenBank/DDBJ whole genome shotgun (WGS) entry which is preliminary data.</text>
</comment>
<evidence type="ECO:0000313" key="3">
    <source>
        <dbReference type="Proteomes" id="UP000004290"/>
    </source>
</evidence>
<sequence>MLRTHKDNLVSLTVAVIEVALKEANCFGIMNTDSNDRIVEFEEKPEHSKSTKAFLES</sequence>
<evidence type="ECO:0000313" key="2">
    <source>
        <dbReference type="EMBL" id="EFM27871.1"/>
    </source>
</evidence>
<evidence type="ECO:0000259" key="1">
    <source>
        <dbReference type="Pfam" id="PF00483"/>
    </source>
</evidence>
<dbReference type="Proteomes" id="UP000004290">
    <property type="component" value="Unassembled WGS sequence"/>
</dbReference>
<dbReference type="HOGENOM" id="CLU_2994696_0_0_9"/>
<dbReference type="Gene3D" id="3.90.550.10">
    <property type="entry name" value="Spore Coat Polysaccharide Biosynthesis Protein SpsA, Chain A"/>
    <property type="match status" value="1"/>
</dbReference>
<name>E0PCR3_STREI</name>
<reference evidence="2 3" key="1">
    <citation type="submission" date="2010-07" db="EMBL/GenBank/DDBJ databases">
        <authorList>
            <person name="Muzny D."/>
            <person name="Qin X."/>
            <person name="Deng J."/>
            <person name="Jiang H."/>
            <person name="Liu Y."/>
            <person name="Qu J."/>
            <person name="Song X.-Z."/>
            <person name="Zhang L."/>
            <person name="Thornton R."/>
            <person name="Coyle M."/>
            <person name="Francisco L."/>
            <person name="Jackson L."/>
            <person name="Javaid M."/>
            <person name="Korchina V."/>
            <person name="Kovar C."/>
            <person name="Mata R."/>
            <person name="Mathew T."/>
            <person name="Ngo R."/>
            <person name="Nguyen L."/>
            <person name="Nguyen N."/>
            <person name="Okwuonu G."/>
            <person name="Ongeri F."/>
            <person name="Pham C."/>
            <person name="Simmons D."/>
            <person name="Wilczek-Boney K."/>
            <person name="Hale W."/>
            <person name="Jakkamsetti A."/>
            <person name="Pham P."/>
            <person name="Ruth R."/>
            <person name="San Lucas F."/>
            <person name="Warren J."/>
            <person name="Zhang J."/>
            <person name="Zhao Z."/>
            <person name="Zhou C."/>
            <person name="Zhu D."/>
            <person name="Lee S."/>
            <person name="Bess C."/>
            <person name="Blankenburg K."/>
            <person name="Forbes L."/>
            <person name="Fu Q."/>
            <person name="Gubbala S."/>
            <person name="Hirani K."/>
            <person name="Jayaseelan J.C."/>
            <person name="Lara F."/>
            <person name="Munidasa M."/>
            <person name="Palculict T."/>
            <person name="Patil S."/>
            <person name="Pu L.-L."/>
            <person name="Saada N."/>
            <person name="Tang L."/>
            <person name="Weissenberger G."/>
            <person name="Zhu Y."/>
            <person name="Hemphill L."/>
            <person name="Shang Y."/>
            <person name="Youmans B."/>
            <person name="Ayvaz T."/>
            <person name="Ross M."/>
            <person name="Santibanez J."/>
            <person name="Aqrawi P."/>
            <person name="Gross S."/>
            <person name="Joshi V."/>
            <person name="Fowler G."/>
            <person name="Nazareth L."/>
            <person name="Reid J."/>
            <person name="Worley K."/>
            <person name="Petrosino J."/>
            <person name="Highlander S."/>
            <person name="Gibbs R."/>
        </authorList>
    </citation>
    <scope>NUCLEOTIDE SEQUENCE [LARGE SCALE GENOMIC DNA]</scope>
    <source>
        <strain evidence="2 3">ATCC 700338</strain>
    </source>
</reference>
<organism evidence="2 3">
    <name type="scientific">Streptococcus equinus ATCC 700338</name>
    <dbReference type="NCBI Taxonomy" id="864569"/>
    <lineage>
        <taxon>Bacteria</taxon>
        <taxon>Bacillati</taxon>
        <taxon>Bacillota</taxon>
        <taxon>Bacilli</taxon>
        <taxon>Lactobacillales</taxon>
        <taxon>Streptococcaceae</taxon>
        <taxon>Streptococcus</taxon>
    </lineage>
</organism>
<dbReference type="InterPro" id="IPR029044">
    <property type="entry name" value="Nucleotide-diphossugar_trans"/>
</dbReference>
<proteinExistence type="predicted"/>
<dbReference type="InterPro" id="IPR005835">
    <property type="entry name" value="NTP_transferase_dom"/>
</dbReference>
<feature type="domain" description="Nucleotidyl transferase" evidence="1">
    <location>
        <begin position="1"/>
        <end position="51"/>
    </location>
</feature>
<gene>
    <name evidence="2" type="ORF">HMPREF9319_0636</name>
</gene>
<accession>E0PCR3</accession>
<keyword evidence="3" id="KW-1185">Reference proteome</keyword>
<dbReference type="AlphaFoldDB" id="E0PCR3"/>